<comment type="similarity">
    <text evidence="1">Belongs to the class-I pyridine nucleotide-disulfide oxidoreductase family.</text>
</comment>
<dbReference type="InterPro" id="IPR001100">
    <property type="entry name" value="Pyr_nuc-diS_OxRdtase"/>
</dbReference>
<evidence type="ECO:0000313" key="9">
    <source>
        <dbReference type="Proteomes" id="UP000321361"/>
    </source>
</evidence>
<comment type="caution">
    <text evidence="8">The sequence shown here is derived from an EMBL/GenBank/DDBJ whole genome shotgun (WGS) entry which is preliminary data.</text>
</comment>
<evidence type="ECO:0000256" key="1">
    <source>
        <dbReference type="ARBA" id="ARBA00007532"/>
    </source>
</evidence>
<dbReference type="InterPro" id="IPR023753">
    <property type="entry name" value="FAD/NAD-binding_dom"/>
</dbReference>
<dbReference type="SUPFAM" id="SSF55424">
    <property type="entry name" value="FAD/NAD-linked reductases, dimerisation (C-terminal) domain"/>
    <property type="match status" value="1"/>
</dbReference>
<keyword evidence="4" id="KW-0547">Nucleotide-binding</keyword>
<evidence type="ECO:0000256" key="5">
    <source>
        <dbReference type="PIRSR" id="PIRSR000350-4"/>
    </source>
</evidence>
<name>A0A510WNW8_ENTTH</name>
<dbReference type="EMBL" id="BJUG01000021">
    <property type="protein sequence ID" value="GEK38250.1"/>
    <property type="molecule type" value="Genomic_DNA"/>
</dbReference>
<feature type="domain" description="FAD/NAD(P)-binding" evidence="7">
    <location>
        <begin position="5"/>
        <end position="315"/>
    </location>
</feature>
<dbReference type="PRINTS" id="PR00368">
    <property type="entry name" value="FADPNR"/>
</dbReference>
<dbReference type="Pfam" id="PF02852">
    <property type="entry name" value="Pyr_redox_dim"/>
    <property type="match status" value="1"/>
</dbReference>
<evidence type="ECO:0000256" key="2">
    <source>
        <dbReference type="ARBA" id="ARBA00022630"/>
    </source>
</evidence>
<dbReference type="GO" id="GO:0016491">
    <property type="term" value="F:oxidoreductase activity"/>
    <property type="evidence" value="ECO:0007669"/>
    <property type="project" value="InterPro"/>
</dbReference>
<gene>
    <name evidence="8" type="primary">gor</name>
    <name evidence="8" type="ORF">ETH01_25370</name>
</gene>
<dbReference type="PANTHER" id="PTHR43014:SF5">
    <property type="entry name" value="GLUTATHIONE REDUCTASE (NADPH)"/>
    <property type="match status" value="1"/>
</dbReference>
<feature type="binding site" evidence="4">
    <location>
        <position position="298"/>
    </location>
    <ligand>
        <name>FAD</name>
        <dbReference type="ChEBI" id="CHEBI:57692"/>
    </ligand>
</feature>
<evidence type="ECO:0000259" key="6">
    <source>
        <dbReference type="Pfam" id="PF02852"/>
    </source>
</evidence>
<reference evidence="8 9" key="1">
    <citation type="submission" date="2019-07" db="EMBL/GenBank/DDBJ databases">
        <title>Whole genome shotgun sequence of Enterococcus thailandicus NBRC 101867.</title>
        <authorList>
            <person name="Hosoyama A."/>
            <person name="Uohara A."/>
            <person name="Ohji S."/>
            <person name="Ichikawa N."/>
        </authorList>
    </citation>
    <scope>NUCLEOTIDE SEQUENCE [LARGE SCALE GENOMIC DNA]</scope>
    <source>
        <strain evidence="8 9">NBRC 101867</strain>
    </source>
</reference>
<keyword evidence="2" id="KW-0285">Flavoprotein</keyword>
<dbReference type="InterPro" id="IPR036188">
    <property type="entry name" value="FAD/NAD-bd_sf"/>
</dbReference>
<dbReference type="PRINTS" id="PR00411">
    <property type="entry name" value="PNDRDTASEI"/>
</dbReference>
<keyword evidence="3 4" id="KW-0274">FAD</keyword>
<feature type="binding site" evidence="4">
    <location>
        <begin position="172"/>
        <end position="179"/>
    </location>
    <ligand>
        <name>NAD(+)</name>
        <dbReference type="ChEBI" id="CHEBI:57540"/>
    </ligand>
</feature>
<sequence>MIKEYDTIVIGSGVAGLSAAYELKAKQQQVLVIEENLWGGTCPNRGCDPKKILIGGVEARNRIKQLLGKGFSEVPPLNWQELQSFKRTFTDPVSANRQKELSQAGIDHLTGTASFLDEETVEVLGKTFRGKHFVLATGQRPTILPIEGKEFLQTSTDFLALAELPKQLIFIGGGYVSFELATIARAAGSEVTIVHHNQRPLKEFDEELVQETIVQMKKAGIQFAFDVNAQKITRQNEKLQLIAGKEIFEADAIFCATGRQPNVESLHLERANVDFTKKGIIVNECLQTTNPQIFACGDVIEKQLPKLTPVATFEGQYVAQKVTQQQQKIINYPVIPTIVYGSPKIATVGTTKIEEDRQVETVTQEMTSWFTYHRVNEPLAKVKLCFNKENFLIGASVLSEQADELIDFLTIAINQRLTKEIVDQWIFGYPTLASDLPYLLK</sequence>
<evidence type="ECO:0000259" key="7">
    <source>
        <dbReference type="Pfam" id="PF07992"/>
    </source>
</evidence>
<dbReference type="InterPro" id="IPR004099">
    <property type="entry name" value="Pyr_nucl-diS_OxRdtase_dimer"/>
</dbReference>
<dbReference type="SUPFAM" id="SSF51905">
    <property type="entry name" value="FAD/NAD(P)-binding domain"/>
    <property type="match status" value="1"/>
</dbReference>
<dbReference type="PIRSF" id="PIRSF000350">
    <property type="entry name" value="Mercury_reductase_MerA"/>
    <property type="match status" value="1"/>
</dbReference>
<dbReference type="GO" id="GO:0000166">
    <property type="term" value="F:nucleotide binding"/>
    <property type="evidence" value="ECO:0007669"/>
    <property type="project" value="UniProtKB-KW"/>
</dbReference>
<feature type="disulfide bond" description="Redox-active" evidence="5">
    <location>
        <begin position="42"/>
        <end position="47"/>
    </location>
</feature>
<dbReference type="InterPro" id="IPR016156">
    <property type="entry name" value="FAD/NAD-linked_Rdtase_dimer_sf"/>
</dbReference>
<accession>A0A510WNW8</accession>
<feature type="binding site" evidence="4">
    <location>
        <position position="51"/>
    </location>
    <ligand>
        <name>FAD</name>
        <dbReference type="ChEBI" id="CHEBI:57692"/>
    </ligand>
</feature>
<keyword evidence="4" id="KW-0520">NAD</keyword>
<evidence type="ECO:0000256" key="3">
    <source>
        <dbReference type="ARBA" id="ARBA00022827"/>
    </source>
</evidence>
<dbReference type="Gene3D" id="3.50.50.60">
    <property type="entry name" value="FAD/NAD(P)-binding domain"/>
    <property type="match status" value="1"/>
</dbReference>
<comment type="cofactor">
    <cofactor evidence="4">
        <name>FAD</name>
        <dbReference type="ChEBI" id="CHEBI:57692"/>
    </cofactor>
    <text evidence="4">Binds 1 FAD per subunit.</text>
</comment>
<dbReference type="AlphaFoldDB" id="A0A510WNW8"/>
<organism evidence="8 9">
    <name type="scientific">Enterococcus thailandicus</name>
    <dbReference type="NCBI Taxonomy" id="417368"/>
    <lineage>
        <taxon>Bacteria</taxon>
        <taxon>Bacillati</taxon>
        <taxon>Bacillota</taxon>
        <taxon>Bacilli</taxon>
        <taxon>Lactobacillales</taxon>
        <taxon>Enterococcaceae</taxon>
        <taxon>Enterococcus</taxon>
    </lineage>
</organism>
<protein>
    <submittedName>
        <fullName evidence="8">Glutathione reductase</fullName>
    </submittedName>
</protein>
<dbReference type="PANTHER" id="PTHR43014">
    <property type="entry name" value="MERCURIC REDUCTASE"/>
    <property type="match status" value="1"/>
</dbReference>
<dbReference type="Pfam" id="PF07992">
    <property type="entry name" value="Pyr_redox_2"/>
    <property type="match status" value="1"/>
</dbReference>
<proteinExistence type="inferred from homology"/>
<evidence type="ECO:0000256" key="4">
    <source>
        <dbReference type="PIRSR" id="PIRSR000350-3"/>
    </source>
</evidence>
<feature type="domain" description="Pyridine nucleotide-disulphide oxidoreductase dimerisation" evidence="6">
    <location>
        <begin position="335"/>
        <end position="434"/>
    </location>
</feature>
<dbReference type="Proteomes" id="UP000321361">
    <property type="component" value="Unassembled WGS sequence"/>
</dbReference>
<evidence type="ECO:0000313" key="8">
    <source>
        <dbReference type="EMBL" id="GEK38250.1"/>
    </source>
</evidence>
<feature type="binding site" evidence="4">
    <location>
        <position position="258"/>
    </location>
    <ligand>
        <name>NAD(+)</name>
        <dbReference type="ChEBI" id="CHEBI:57540"/>
    </ligand>
</feature>